<dbReference type="PATRIC" id="fig|1393735.3.peg.927"/>
<dbReference type="UniPathway" id="UPA00185">
    <property type="reaction ID" value="UER00283"/>
</dbReference>
<dbReference type="InterPro" id="IPR007036">
    <property type="entry name" value="Aste_AspA_hybrid_dom"/>
</dbReference>
<feature type="domain" description="AstE/AspA barrel-sandwich hybrid" evidence="7">
    <location>
        <begin position="252"/>
        <end position="324"/>
    </location>
</feature>
<dbReference type="GO" id="GO:0009017">
    <property type="term" value="F:succinylglutamate desuccinylase activity"/>
    <property type="evidence" value="ECO:0007669"/>
    <property type="project" value="UniProtKB-UniRule"/>
</dbReference>
<comment type="caution">
    <text evidence="9">The sequence shown here is derived from an EMBL/GenBank/DDBJ whole genome shotgun (WGS) entry which is preliminary data.</text>
</comment>
<dbReference type="Pfam" id="PF24827">
    <property type="entry name" value="AstE_AspA_cat"/>
    <property type="match status" value="1"/>
</dbReference>
<organism evidence="9 10">
    <name type="scientific">Photorhabdus temperata subsp. temperata Meg1</name>
    <dbReference type="NCBI Taxonomy" id="1393735"/>
    <lineage>
        <taxon>Bacteria</taxon>
        <taxon>Pseudomonadati</taxon>
        <taxon>Pseudomonadota</taxon>
        <taxon>Gammaproteobacteria</taxon>
        <taxon>Enterobacterales</taxon>
        <taxon>Morganellaceae</taxon>
        <taxon>Photorhabdus</taxon>
    </lineage>
</organism>
<sequence>MDLLTLLLENKLADHLIFPETINASWLAEGVLQLIPHVPHEGKNRSLVISAGIHGNETAPIEILIQLLAQLADGTLPLKNNLLIIFGNLPAMRTNRRYLHNDLNRMFGGRYLDFTLGNERSRAAELENVVSRFFAEPSVSSANMRWHIDLHTAIRASHHEQFALLPAQSRPFSAEFMQWLNDSDIDALVYHRSKGGTFSHFLHEKFGADSCTMEMGKAMPFGRNDLTRFQKIADSLYGLISSLQIASRVKPELKHYQVIDSIIKSDESFQLHIPADTMNFTELSEGFEIASQHDRHWEIKFPAKFILFPNAEVANGLRAGLLLALNEKNN</sequence>
<evidence type="ECO:0000256" key="5">
    <source>
        <dbReference type="HAMAP-Rule" id="MF_00767"/>
    </source>
</evidence>
<dbReference type="PANTHER" id="PTHR15162">
    <property type="entry name" value="ASPARTOACYLASE"/>
    <property type="match status" value="1"/>
</dbReference>
<dbReference type="PIRSF" id="PIRSF017020">
    <property type="entry name" value="AstE"/>
    <property type="match status" value="1"/>
</dbReference>
<comment type="cofactor">
    <cofactor evidence="5">
        <name>Zn(2+)</name>
        <dbReference type="ChEBI" id="CHEBI:29105"/>
    </cofactor>
    <text evidence="5">Binds 1 zinc ion per subunit.</text>
</comment>
<proteinExistence type="inferred from homology"/>
<comment type="pathway">
    <text evidence="5">Amino-acid degradation; L-arginine degradation via AST pathway; L-glutamate and succinate from L-arginine: step 5/5.</text>
</comment>
<dbReference type="PANTHER" id="PTHR15162:SF7">
    <property type="entry name" value="SUCCINYLGLUTAMATE DESUCCINYLASE"/>
    <property type="match status" value="1"/>
</dbReference>
<evidence type="ECO:0000256" key="2">
    <source>
        <dbReference type="ARBA" id="ARBA00022723"/>
    </source>
</evidence>
<dbReference type="NCBIfam" id="TIGR03242">
    <property type="entry name" value="arg_catab_astE"/>
    <property type="match status" value="1"/>
</dbReference>
<dbReference type="HAMAP" id="MF_00767">
    <property type="entry name" value="Arg_catab_AstE"/>
    <property type="match status" value="1"/>
</dbReference>
<dbReference type="InterPro" id="IPR016681">
    <property type="entry name" value="SuccinylGlu_desuccinylase"/>
</dbReference>
<reference evidence="9 10" key="1">
    <citation type="submission" date="2014-03" db="EMBL/GenBank/DDBJ databases">
        <title>Draft Genome of Photorhabdus temperata Meg1.</title>
        <authorList>
            <person name="Hurst S.G.IV."/>
            <person name="Morris K."/>
            <person name="Thomas K."/>
            <person name="Tisa L.S."/>
        </authorList>
    </citation>
    <scope>NUCLEOTIDE SEQUENCE [LARGE SCALE GENOMIC DNA]</scope>
    <source>
        <strain evidence="9 10">Meg1</strain>
    </source>
</reference>
<dbReference type="Pfam" id="PF04952">
    <property type="entry name" value="AstE_AspA_hybrid"/>
    <property type="match status" value="1"/>
</dbReference>
<keyword evidence="1 5" id="KW-0056">Arginine metabolism</keyword>
<feature type="binding site" evidence="5">
    <location>
        <position position="151"/>
    </location>
    <ligand>
        <name>Zn(2+)</name>
        <dbReference type="ChEBI" id="CHEBI:29105"/>
    </ligand>
</feature>
<dbReference type="Proteomes" id="UP000028002">
    <property type="component" value="Unassembled WGS sequence"/>
</dbReference>
<dbReference type="GO" id="GO:0016788">
    <property type="term" value="F:hydrolase activity, acting on ester bonds"/>
    <property type="evidence" value="ECO:0007669"/>
    <property type="project" value="UniProtKB-UniRule"/>
</dbReference>
<feature type="binding site" evidence="5">
    <location>
        <position position="57"/>
    </location>
    <ligand>
        <name>Zn(2+)</name>
        <dbReference type="ChEBI" id="CHEBI:29105"/>
    </ligand>
</feature>
<dbReference type="CDD" id="cd03855">
    <property type="entry name" value="M14_ASTE"/>
    <property type="match status" value="1"/>
</dbReference>
<comment type="function">
    <text evidence="5">Transforms N(2)-succinylglutamate into succinate and glutamate.</text>
</comment>
<dbReference type="AlphaFoldDB" id="A0A081S0A3"/>
<name>A0A081S0A3_PHOTE</name>
<comment type="catalytic activity">
    <reaction evidence="5">
        <text>N-succinyl-L-glutamate + H2O = L-glutamate + succinate</text>
        <dbReference type="Rhea" id="RHEA:15169"/>
        <dbReference type="ChEBI" id="CHEBI:15377"/>
        <dbReference type="ChEBI" id="CHEBI:29985"/>
        <dbReference type="ChEBI" id="CHEBI:30031"/>
        <dbReference type="ChEBI" id="CHEBI:58763"/>
        <dbReference type="EC" id="3.5.1.96"/>
    </reaction>
</comment>
<keyword evidence="2 5" id="KW-0479">Metal-binding</keyword>
<accession>A0A081S0A3</accession>
<dbReference type="SUPFAM" id="SSF53187">
    <property type="entry name" value="Zn-dependent exopeptidases"/>
    <property type="match status" value="1"/>
</dbReference>
<dbReference type="RefSeq" id="WP_051769207.1">
    <property type="nucleotide sequence ID" value="NZ_CAWLUD010000009.1"/>
</dbReference>
<dbReference type="Gene3D" id="3.40.630.10">
    <property type="entry name" value="Zn peptidases"/>
    <property type="match status" value="1"/>
</dbReference>
<feature type="domain" description="Succinylglutamate desuccinylase/Aspartoacylase catalytic" evidence="8">
    <location>
        <begin position="45"/>
        <end position="236"/>
    </location>
</feature>
<dbReference type="GO" id="GO:0019544">
    <property type="term" value="P:L-arginine catabolic process to L-glutamate"/>
    <property type="evidence" value="ECO:0007669"/>
    <property type="project" value="UniProtKB-UniRule"/>
</dbReference>
<comment type="similarity">
    <text evidence="5">Belongs to the AspA/AstE family. Succinylglutamate desuccinylase subfamily.</text>
</comment>
<evidence type="ECO:0000313" key="10">
    <source>
        <dbReference type="Proteomes" id="UP000028002"/>
    </source>
</evidence>
<evidence type="ECO:0000256" key="6">
    <source>
        <dbReference type="NCBIfam" id="TIGR03242"/>
    </source>
</evidence>
<evidence type="ECO:0000256" key="3">
    <source>
        <dbReference type="ARBA" id="ARBA00022801"/>
    </source>
</evidence>
<feature type="binding site" evidence="5">
    <location>
        <position position="54"/>
    </location>
    <ligand>
        <name>Zn(2+)</name>
        <dbReference type="ChEBI" id="CHEBI:29105"/>
    </ligand>
</feature>
<evidence type="ECO:0000259" key="8">
    <source>
        <dbReference type="Pfam" id="PF24827"/>
    </source>
</evidence>
<dbReference type="EC" id="3.5.1.96" evidence="5 6"/>
<dbReference type="InterPro" id="IPR055438">
    <property type="entry name" value="AstE_AspA_cat"/>
</dbReference>
<dbReference type="GO" id="GO:0008270">
    <property type="term" value="F:zinc ion binding"/>
    <property type="evidence" value="ECO:0007669"/>
    <property type="project" value="UniProtKB-UniRule"/>
</dbReference>
<evidence type="ECO:0000256" key="1">
    <source>
        <dbReference type="ARBA" id="ARBA00022503"/>
    </source>
</evidence>
<keyword evidence="3 5" id="KW-0378">Hydrolase</keyword>
<protein>
    <recommendedName>
        <fullName evidence="5 6">Succinylglutamate desuccinylase</fullName>
        <ecNumber evidence="5 6">3.5.1.96</ecNumber>
    </recommendedName>
</protein>
<keyword evidence="4 5" id="KW-0862">Zinc</keyword>
<evidence type="ECO:0000259" key="7">
    <source>
        <dbReference type="Pfam" id="PF04952"/>
    </source>
</evidence>
<dbReference type="GO" id="GO:0019545">
    <property type="term" value="P:L-arginine catabolic process to succinate"/>
    <property type="evidence" value="ECO:0007669"/>
    <property type="project" value="UniProtKB-UniRule"/>
</dbReference>
<feature type="active site" evidence="5">
    <location>
        <position position="214"/>
    </location>
</feature>
<dbReference type="EMBL" id="JGVH01000009">
    <property type="protein sequence ID" value="KER04356.1"/>
    <property type="molecule type" value="Genomic_DNA"/>
</dbReference>
<dbReference type="InterPro" id="IPR050178">
    <property type="entry name" value="AspA/AstE_fam"/>
</dbReference>
<dbReference type="NCBIfam" id="NF003706">
    <property type="entry name" value="PRK05324.1"/>
    <property type="match status" value="1"/>
</dbReference>
<evidence type="ECO:0000256" key="4">
    <source>
        <dbReference type="ARBA" id="ARBA00022833"/>
    </source>
</evidence>
<gene>
    <name evidence="5" type="primary">astE</name>
    <name evidence="9" type="ORF">MEG1DRAFT_00901</name>
</gene>
<evidence type="ECO:0000313" key="9">
    <source>
        <dbReference type="EMBL" id="KER04356.1"/>
    </source>
</evidence>